<dbReference type="InterPro" id="IPR010730">
    <property type="entry name" value="HET"/>
</dbReference>
<reference evidence="2 3" key="2">
    <citation type="submission" date="2021-10" db="EMBL/GenBank/DDBJ databases">
        <authorList>
            <person name="Piombo E."/>
        </authorList>
    </citation>
    <scope>NUCLEOTIDE SEQUENCE [LARGE SCALE GENOMIC DNA]</scope>
</reference>
<organism evidence="2 3">
    <name type="scientific">Clonostachys solani</name>
    <dbReference type="NCBI Taxonomy" id="160281"/>
    <lineage>
        <taxon>Eukaryota</taxon>
        <taxon>Fungi</taxon>
        <taxon>Dikarya</taxon>
        <taxon>Ascomycota</taxon>
        <taxon>Pezizomycotina</taxon>
        <taxon>Sordariomycetes</taxon>
        <taxon>Hypocreomycetidae</taxon>
        <taxon>Hypocreales</taxon>
        <taxon>Bionectriaceae</taxon>
        <taxon>Clonostachys</taxon>
    </lineage>
</organism>
<accession>A0A9P0ET45</accession>
<evidence type="ECO:0000259" key="1">
    <source>
        <dbReference type="Pfam" id="PF06985"/>
    </source>
</evidence>
<dbReference type="Proteomes" id="UP000775872">
    <property type="component" value="Unassembled WGS sequence"/>
</dbReference>
<dbReference type="OrthoDB" id="3477286at2759"/>
<name>A0A9P0ET45_9HYPO</name>
<feature type="domain" description="Heterokaryon incompatibility" evidence="1">
    <location>
        <begin position="45"/>
        <end position="200"/>
    </location>
</feature>
<dbReference type="InterPro" id="IPR052895">
    <property type="entry name" value="HetReg/Transcr_Mod"/>
</dbReference>
<evidence type="ECO:0000313" key="3">
    <source>
        <dbReference type="Proteomes" id="UP000775872"/>
    </source>
</evidence>
<sequence length="612" mass="70314">MTALQYSTLGVGNAEIRLLDIAPGDGDEEICCSLSVVSLNSHPQFEALSYVWGDDSIKKDVTVDGSYHPVTVNLESALRDLRSPSKRRTMWVDAICINQVDLTEKNHQIPLMGDIYRKASGVVAYLGHSNPHLEQFLDWSQAYSRKWPLLSSRRWIRMTLRSWSPQKGVREKDILSLETFLGLFEFASHPYFSRMWTFQEFLLPSRRPILALGKKSFQIDHISTQTWKSLHDRHFKMASKARGRLLRARGIEPEAQELLHLCQARFAQVIRDFDLTPNLVYMGHMWARPFKFDLSKLFIMTIHRKCLEPRDKIFALHPFIQELVPEICAPDYSKSPDKVLLETLSKFHQSSPFRTQVFMNYWPIRASGVEDASFPSWLPDITATGFPFIMDQGLESTTLRISEDFLILTLGACFIGKCRPPLIRLGTDPEEIVRRIAGLMYSDGEDLHSLAGSKIRMRRKKHDPERIFNALWTWIPLGQSRKDLRLILSICSTIAQYKSIRKLDDIPFTAEQSKKLHILTFAAKVFANKAFFWTDTGLFGTCSERLQEGDTIVITSEFRRPIAVRTRLDPSGGPNHYYMVDWAYVDGLEGTTMDAQLMNEIQETPLSDIYIH</sequence>
<proteinExistence type="predicted"/>
<dbReference type="EMBL" id="CABFOC020000082">
    <property type="protein sequence ID" value="CAH0058538.1"/>
    <property type="molecule type" value="Genomic_DNA"/>
</dbReference>
<dbReference type="PANTHER" id="PTHR24148:SF64">
    <property type="entry name" value="HETEROKARYON INCOMPATIBILITY DOMAIN-CONTAINING PROTEIN"/>
    <property type="match status" value="1"/>
</dbReference>
<reference evidence="3" key="1">
    <citation type="submission" date="2019-06" db="EMBL/GenBank/DDBJ databases">
        <authorList>
            <person name="Broberg M."/>
        </authorList>
    </citation>
    <scope>NUCLEOTIDE SEQUENCE [LARGE SCALE GENOMIC DNA]</scope>
</reference>
<dbReference type="AlphaFoldDB" id="A0A9P0ET45"/>
<dbReference type="PANTHER" id="PTHR24148">
    <property type="entry name" value="ANKYRIN REPEAT DOMAIN-CONTAINING PROTEIN 39 HOMOLOG-RELATED"/>
    <property type="match status" value="1"/>
</dbReference>
<protein>
    <recommendedName>
        <fullName evidence="1">Heterokaryon incompatibility domain-containing protein</fullName>
    </recommendedName>
</protein>
<evidence type="ECO:0000313" key="2">
    <source>
        <dbReference type="EMBL" id="CAH0058538.1"/>
    </source>
</evidence>
<comment type="caution">
    <text evidence="2">The sequence shown here is derived from an EMBL/GenBank/DDBJ whole genome shotgun (WGS) entry which is preliminary data.</text>
</comment>
<keyword evidence="3" id="KW-1185">Reference proteome</keyword>
<gene>
    <name evidence="2" type="ORF">CSOL1703_00009021</name>
</gene>
<dbReference type="Pfam" id="PF06985">
    <property type="entry name" value="HET"/>
    <property type="match status" value="1"/>
</dbReference>